<proteinExistence type="inferred from homology"/>
<dbReference type="InterPro" id="IPR015655">
    <property type="entry name" value="PP2C"/>
</dbReference>
<dbReference type="PANTHER" id="PTHR13832:SF565">
    <property type="entry name" value="AT28366P-RELATED"/>
    <property type="match status" value="1"/>
</dbReference>
<evidence type="ECO:0000256" key="3">
    <source>
        <dbReference type="ARBA" id="ARBA00006702"/>
    </source>
</evidence>
<dbReference type="Pfam" id="PF00481">
    <property type="entry name" value="PP2C"/>
    <property type="match status" value="1"/>
</dbReference>
<dbReference type="PANTHER" id="PTHR13832">
    <property type="entry name" value="PROTEIN PHOSPHATASE 2C"/>
    <property type="match status" value="1"/>
</dbReference>
<feature type="non-terminal residue" evidence="7">
    <location>
        <position position="171"/>
    </location>
</feature>
<keyword evidence="5" id="KW-0464">Manganese</keyword>
<keyword evidence="8" id="KW-1185">Reference proteome</keyword>
<evidence type="ECO:0000256" key="2">
    <source>
        <dbReference type="ARBA" id="ARBA00001946"/>
    </source>
</evidence>
<feature type="non-terminal residue" evidence="7">
    <location>
        <position position="1"/>
    </location>
</feature>
<comment type="cofactor">
    <cofactor evidence="1">
        <name>Mn(2+)</name>
        <dbReference type="ChEBI" id="CHEBI:29035"/>
    </cofactor>
</comment>
<dbReference type="Gene3D" id="3.60.40.10">
    <property type="entry name" value="PPM-type phosphatase domain"/>
    <property type="match status" value="1"/>
</dbReference>
<protein>
    <recommendedName>
        <fullName evidence="4">protein-serine/threonine phosphatase</fullName>
        <ecNumber evidence="4">3.1.3.16</ecNumber>
    </recommendedName>
</protein>
<dbReference type="InterPro" id="IPR001932">
    <property type="entry name" value="PPM-type_phosphatase-like_dom"/>
</dbReference>
<evidence type="ECO:0000313" key="8">
    <source>
        <dbReference type="Proteomes" id="UP000278143"/>
    </source>
</evidence>
<organism evidence="7 8">
    <name type="scientific">Syncephalis pseudoplumigaleata</name>
    <dbReference type="NCBI Taxonomy" id="1712513"/>
    <lineage>
        <taxon>Eukaryota</taxon>
        <taxon>Fungi</taxon>
        <taxon>Fungi incertae sedis</taxon>
        <taxon>Zoopagomycota</taxon>
        <taxon>Zoopagomycotina</taxon>
        <taxon>Zoopagomycetes</taxon>
        <taxon>Zoopagales</taxon>
        <taxon>Piptocephalidaceae</taxon>
        <taxon>Syncephalis</taxon>
    </lineage>
</organism>
<comment type="cofactor">
    <cofactor evidence="2">
        <name>Mg(2+)</name>
        <dbReference type="ChEBI" id="CHEBI:18420"/>
    </cofactor>
</comment>
<dbReference type="SUPFAM" id="SSF81606">
    <property type="entry name" value="PP2C-like"/>
    <property type="match status" value="1"/>
</dbReference>
<dbReference type="GO" id="GO:0004722">
    <property type="term" value="F:protein serine/threonine phosphatase activity"/>
    <property type="evidence" value="ECO:0007669"/>
    <property type="project" value="UniProtKB-EC"/>
</dbReference>
<dbReference type="EC" id="3.1.3.16" evidence="4"/>
<gene>
    <name evidence="7" type="ORF">SYNPS1DRAFT_3534</name>
</gene>
<evidence type="ECO:0000259" key="6">
    <source>
        <dbReference type="PROSITE" id="PS51746"/>
    </source>
</evidence>
<comment type="similarity">
    <text evidence="3">Belongs to the PP2C family.</text>
</comment>
<dbReference type="EMBL" id="KZ992054">
    <property type="protein sequence ID" value="RKP22477.1"/>
    <property type="molecule type" value="Genomic_DNA"/>
</dbReference>
<dbReference type="SMART" id="SM00332">
    <property type="entry name" value="PP2Cc"/>
    <property type="match status" value="1"/>
</dbReference>
<evidence type="ECO:0000256" key="5">
    <source>
        <dbReference type="ARBA" id="ARBA00023211"/>
    </source>
</evidence>
<dbReference type="OrthoDB" id="10264738at2759"/>
<sequence>ANAGDSRAVLSVDGEAKPLSFDHKPVNQDESARIVKAGGFVEFGRVNGNLALSRAIGDFEFKQNKMLSPEEQIVTSNPEITEHQITEKDEFVVLACDGIWDCLTSQKVVDYIRRGIAARLPLEKICERIMERCLAKESDLGGVGCDNMTITIVAILNGRTKEEWYDWIAPK</sequence>
<feature type="domain" description="PPM-type phosphatase" evidence="6">
    <location>
        <begin position="1"/>
        <end position="155"/>
    </location>
</feature>
<dbReference type="InterPro" id="IPR036457">
    <property type="entry name" value="PPM-type-like_dom_sf"/>
</dbReference>
<reference evidence="8" key="1">
    <citation type="journal article" date="2018" name="Nat. Microbiol.">
        <title>Leveraging single-cell genomics to expand the fungal tree of life.</title>
        <authorList>
            <person name="Ahrendt S.R."/>
            <person name="Quandt C.A."/>
            <person name="Ciobanu D."/>
            <person name="Clum A."/>
            <person name="Salamov A."/>
            <person name="Andreopoulos B."/>
            <person name="Cheng J.F."/>
            <person name="Woyke T."/>
            <person name="Pelin A."/>
            <person name="Henrissat B."/>
            <person name="Reynolds N.K."/>
            <person name="Benny G.L."/>
            <person name="Smith M.E."/>
            <person name="James T.Y."/>
            <person name="Grigoriev I.V."/>
        </authorList>
    </citation>
    <scope>NUCLEOTIDE SEQUENCE [LARGE SCALE GENOMIC DNA]</scope>
    <source>
        <strain evidence="8">Benny S71-1</strain>
    </source>
</reference>
<dbReference type="AlphaFoldDB" id="A0A4P9YRM3"/>
<evidence type="ECO:0000256" key="4">
    <source>
        <dbReference type="ARBA" id="ARBA00013081"/>
    </source>
</evidence>
<dbReference type="CDD" id="cd00143">
    <property type="entry name" value="PP2Cc"/>
    <property type="match status" value="1"/>
</dbReference>
<evidence type="ECO:0000256" key="1">
    <source>
        <dbReference type="ARBA" id="ARBA00001936"/>
    </source>
</evidence>
<dbReference type="PROSITE" id="PS51746">
    <property type="entry name" value="PPM_2"/>
    <property type="match status" value="1"/>
</dbReference>
<dbReference type="Proteomes" id="UP000278143">
    <property type="component" value="Unassembled WGS sequence"/>
</dbReference>
<evidence type="ECO:0000313" key="7">
    <source>
        <dbReference type="EMBL" id="RKP22477.1"/>
    </source>
</evidence>
<accession>A0A4P9YRM3</accession>
<name>A0A4P9YRM3_9FUNG</name>